<reference evidence="6" key="1">
    <citation type="journal article" date="2019" name="Int. J. Syst. Evol. Microbiol.">
        <title>The Global Catalogue of Microorganisms (GCM) 10K type strain sequencing project: providing services to taxonomists for standard genome sequencing and annotation.</title>
        <authorList>
            <consortium name="The Broad Institute Genomics Platform"/>
            <consortium name="The Broad Institute Genome Sequencing Center for Infectious Disease"/>
            <person name="Wu L."/>
            <person name="Ma J."/>
        </authorList>
    </citation>
    <scope>NUCLEOTIDE SEQUENCE [LARGE SCALE GENOMIC DNA]</scope>
    <source>
        <strain evidence="6">JCM 12125</strain>
    </source>
</reference>
<evidence type="ECO:0000256" key="1">
    <source>
        <dbReference type="ARBA" id="ARBA00023015"/>
    </source>
</evidence>
<dbReference type="PROSITE" id="PS50043">
    <property type="entry name" value="HTH_LUXR_2"/>
    <property type="match status" value="1"/>
</dbReference>
<dbReference type="PANTHER" id="PTHR44688">
    <property type="entry name" value="DNA-BINDING TRANSCRIPTIONAL ACTIVATOR DEVR_DOSR"/>
    <property type="match status" value="1"/>
</dbReference>
<dbReference type="InterPro" id="IPR036388">
    <property type="entry name" value="WH-like_DNA-bd_sf"/>
</dbReference>
<gene>
    <name evidence="5" type="ORF">ACFPIE_00545</name>
</gene>
<dbReference type="RefSeq" id="WP_316628711.1">
    <property type="nucleotide sequence ID" value="NZ_CP169082.1"/>
</dbReference>
<keyword evidence="1" id="KW-0805">Transcription regulation</keyword>
<evidence type="ECO:0000256" key="2">
    <source>
        <dbReference type="ARBA" id="ARBA00023125"/>
    </source>
</evidence>
<dbReference type="Pfam" id="PF00196">
    <property type="entry name" value="GerE"/>
    <property type="match status" value="1"/>
</dbReference>
<feature type="domain" description="HTH luxR-type" evidence="4">
    <location>
        <begin position="13"/>
        <end position="78"/>
    </location>
</feature>
<keyword evidence="6" id="KW-1185">Reference proteome</keyword>
<dbReference type="SMART" id="SM00421">
    <property type="entry name" value="HTH_LUXR"/>
    <property type="match status" value="1"/>
</dbReference>
<evidence type="ECO:0000256" key="3">
    <source>
        <dbReference type="ARBA" id="ARBA00023163"/>
    </source>
</evidence>
<evidence type="ECO:0000313" key="6">
    <source>
        <dbReference type="Proteomes" id="UP001596152"/>
    </source>
</evidence>
<keyword evidence="3" id="KW-0804">Transcription</keyword>
<name>A0ABW0FKS4_9CAUL</name>
<organism evidence="5 6">
    <name type="scientific">Brevundimonas staleyi</name>
    <dbReference type="NCBI Taxonomy" id="74326"/>
    <lineage>
        <taxon>Bacteria</taxon>
        <taxon>Pseudomonadati</taxon>
        <taxon>Pseudomonadota</taxon>
        <taxon>Alphaproteobacteria</taxon>
        <taxon>Caulobacterales</taxon>
        <taxon>Caulobacteraceae</taxon>
        <taxon>Brevundimonas</taxon>
    </lineage>
</organism>
<dbReference type="InterPro" id="IPR016032">
    <property type="entry name" value="Sig_transdc_resp-reg_C-effctor"/>
</dbReference>
<dbReference type="Proteomes" id="UP001596152">
    <property type="component" value="Unassembled WGS sequence"/>
</dbReference>
<accession>A0ABW0FKS4</accession>
<proteinExistence type="predicted"/>
<dbReference type="InterPro" id="IPR000792">
    <property type="entry name" value="Tscrpt_reg_LuxR_C"/>
</dbReference>
<sequence>MPQSPSLPSDHAPFCSSDGLSARQADCLRLAGEGLSSRQIAGRLGLSARTVDDHILLGCRWLGVRTRVQAVALLARDDRRAAEPRSFTP</sequence>
<evidence type="ECO:0000313" key="5">
    <source>
        <dbReference type="EMBL" id="MFC5342385.1"/>
    </source>
</evidence>
<evidence type="ECO:0000259" key="4">
    <source>
        <dbReference type="PROSITE" id="PS50043"/>
    </source>
</evidence>
<dbReference type="CDD" id="cd06170">
    <property type="entry name" value="LuxR_C_like"/>
    <property type="match status" value="1"/>
</dbReference>
<dbReference type="Gene3D" id="1.10.10.10">
    <property type="entry name" value="Winged helix-like DNA-binding domain superfamily/Winged helix DNA-binding domain"/>
    <property type="match status" value="1"/>
</dbReference>
<dbReference type="EMBL" id="JBHSLF010000001">
    <property type="protein sequence ID" value="MFC5342385.1"/>
    <property type="molecule type" value="Genomic_DNA"/>
</dbReference>
<dbReference type="PANTHER" id="PTHR44688:SF16">
    <property type="entry name" value="DNA-BINDING TRANSCRIPTIONAL ACTIVATOR DEVR_DOSR"/>
    <property type="match status" value="1"/>
</dbReference>
<protein>
    <submittedName>
        <fullName evidence="5">LuxR C-terminal-related transcriptional regulator</fullName>
    </submittedName>
</protein>
<keyword evidence="2" id="KW-0238">DNA-binding</keyword>
<dbReference type="PRINTS" id="PR00038">
    <property type="entry name" value="HTHLUXR"/>
</dbReference>
<comment type="caution">
    <text evidence="5">The sequence shown here is derived from an EMBL/GenBank/DDBJ whole genome shotgun (WGS) entry which is preliminary data.</text>
</comment>
<dbReference type="SUPFAM" id="SSF46894">
    <property type="entry name" value="C-terminal effector domain of the bipartite response regulators"/>
    <property type="match status" value="1"/>
</dbReference>